<organism evidence="1 2">
    <name type="scientific">Coemansia helicoidea</name>
    <dbReference type="NCBI Taxonomy" id="1286919"/>
    <lineage>
        <taxon>Eukaryota</taxon>
        <taxon>Fungi</taxon>
        <taxon>Fungi incertae sedis</taxon>
        <taxon>Zoopagomycota</taxon>
        <taxon>Kickxellomycotina</taxon>
        <taxon>Kickxellomycetes</taxon>
        <taxon>Kickxellales</taxon>
        <taxon>Kickxellaceae</taxon>
        <taxon>Coemansia</taxon>
    </lineage>
</organism>
<feature type="non-terminal residue" evidence="1">
    <location>
        <position position="466"/>
    </location>
</feature>
<evidence type="ECO:0000313" key="2">
    <source>
        <dbReference type="Proteomes" id="UP001140087"/>
    </source>
</evidence>
<keyword evidence="2" id="KW-1185">Reference proteome</keyword>
<comment type="caution">
    <text evidence="1">The sequence shown here is derived from an EMBL/GenBank/DDBJ whole genome shotgun (WGS) entry which is preliminary data.</text>
</comment>
<evidence type="ECO:0000313" key="1">
    <source>
        <dbReference type="EMBL" id="KAJ2796873.1"/>
    </source>
</evidence>
<dbReference type="Proteomes" id="UP001140087">
    <property type="component" value="Unassembled WGS sequence"/>
</dbReference>
<dbReference type="EMBL" id="JANBUN010001750">
    <property type="protein sequence ID" value="KAJ2796873.1"/>
    <property type="molecule type" value="Genomic_DNA"/>
</dbReference>
<reference evidence="1" key="1">
    <citation type="submission" date="2022-07" db="EMBL/GenBank/DDBJ databases">
        <title>Phylogenomic reconstructions and comparative analyses of Kickxellomycotina fungi.</title>
        <authorList>
            <person name="Reynolds N.K."/>
            <person name="Stajich J.E."/>
            <person name="Barry K."/>
            <person name="Grigoriev I.V."/>
            <person name="Crous P."/>
            <person name="Smith M.E."/>
        </authorList>
    </citation>
    <scope>NUCLEOTIDE SEQUENCE</scope>
    <source>
        <strain evidence="1">BCRC 34780</strain>
    </source>
</reference>
<sequence length="466" mass="50992">MAITNLEVYATRLRDDRLSAKLKQTIAHELCESLELLQPQDYARFVTIVWPVIRDLLLKTPPVFVNTAAEQKLRATLLDIVQRIPHSEVVRPIVLEVVTTLVDLVKIENEDNAVTCLKTIYELHRMYRQLLEGIAQPFLDLALELYRNAEQMLKVVDTMDTPASLSTPNTNLMSPSAMSPGPATEASDSAAKNLGKATSSFKVLTEVPIIVVSIIQASRRHAEPFVTSILPLILHMLELSPRAAQGQGLGLGPPEAGGHHLSSAHADLITAQSKTLSFLAFFARGFTALLLPSQERIARLTLHLLCACPAEATATRKEMLIATRHIVSTELRRAFVPLADRFLDMKVLVGTGLASQCILKPFAFSMLADLMHHIRAELSAGQLTRMVGFYAGCMHDHTLSAGVHTMCAKLLHNITECIMQIPDRRHGRVLLLSVLRTFVSSLAAIGDGAAAAISDIQTGHAHAEEA</sequence>
<name>A0ACC1KWQ6_9FUNG</name>
<accession>A0ACC1KWQ6</accession>
<protein>
    <submittedName>
        <fullName evidence="1">Transcription-associated protein 1</fullName>
    </submittedName>
</protein>
<gene>
    <name evidence="1" type="primary">TRA1_4</name>
    <name evidence="1" type="ORF">H4R21_004544</name>
</gene>
<proteinExistence type="predicted"/>